<keyword evidence="1" id="KW-0479">Metal-binding</keyword>
<evidence type="ECO:0000313" key="4">
    <source>
        <dbReference type="Proteomes" id="UP000741360"/>
    </source>
</evidence>
<dbReference type="GO" id="GO:0046872">
    <property type="term" value="F:metal ion binding"/>
    <property type="evidence" value="ECO:0007669"/>
    <property type="project" value="UniProtKB-KW"/>
</dbReference>
<evidence type="ECO:0000256" key="1">
    <source>
        <dbReference type="ARBA" id="ARBA00022723"/>
    </source>
</evidence>
<organism evidence="3 4">
    <name type="scientific">Tectimicrobiota bacterium</name>
    <dbReference type="NCBI Taxonomy" id="2528274"/>
    <lineage>
        <taxon>Bacteria</taxon>
        <taxon>Pseudomonadati</taxon>
        <taxon>Nitrospinota/Tectimicrobiota group</taxon>
        <taxon>Candidatus Tectimicrobiota</taxon>
    </lineage>
</organism>
<dbReference type="InterPro" id="IPR051785">
    <property type="entry name" value="MMCE/EMCE_epimerase"/>
</dbReference>
<evidence type="ECO:0000259" key="2">
    <source>
        <dbReference type="PROSITE" id="PS51819"/>
    </source>
</evidence>
<dbReference type="PANTHER" id="PTHR43048">
    <property type="entry name" value="METHYLMALONYL-COA EPIMERASE"/>
    <property type="match status" value="1"/>
</dbReference>
<name>A0A932GML1_UNCTE</name>
<dbReference type="PANTHER" id="PTHR43048:SF3">
    <property type="entry name" value="METHYLMALONYL-COA EPIMERASE, MITOCHONDRIAL"/>
    <property type="match status" value="1"/>
</dbReference>
<dbReference type="GO" id="GO:0046491">
    <property type="term" value="P:L-methylmalonyl-CoA metabolic process"/>
    <property type="evidence" value="ECO:0007669"/>
    <property type="project" value="TreeGrafter"/>
</dbReference>
<feature type="domain" description="VOC" evidence="2">
    <location>
        <begin position="9"/>
        <end position="142"/>
    </location>
</feature>
<protein>
    <submittedName>
        <fullName evidence="3">VOC family protein</fullName>
    </submittedName>
</protein>
<dbReference type="SUPFAM" id="SSF54593">
    <property type="entry name" value="Glyoxalase/Bleomycin resistance protein/Dihydroxybiphenyl dioxygenase"/>
    <property type="match status" value="1"/>
</dbReference>
<dbReference type="InterPro" id="IPR029068">
    <property type="entry name" value="Glyas_Bleomycin-R_OHBP_Dase"/>
</dbReference>
<comment type="caution">
    <text evidence="3">The sequence shown here is derived from an EMBL/GenBank/DDBJ whole genome shotgun (WGS) entry which is preliminary data.</text>
</comment>
<accession>A0A932GML1</accession>
<dbReference type="Pfam" id="PF13669">
    <property type="entry name" value="Glyoxalase_4"/>
    <property type="match status" value="1"/>
</dbReference>
<dbReference type="Gene3D" id="3.10.180.10">
    <property type="entry name" value="2,3-Dihydroxybiphenyl 1,2-Dioxygenase, domain 1"/>
    <property type="match status" value="1"/>
</dbReference>
<gene>
    <name evidence="3" type="ORF">HYY65_00375</name>
</gene>
<dbReference type="EMBL" id="JACPSX010000006">
    <property type="protein sequence ID" value="MBI3013532.1"/>
    <property type="molecule type" value="Genomic_DNA"/>
</dbReference>
<evidence type="ECO:0000313" key="3">
    <source>
        <dbReference type="EMBL" id="MBI3013532.1"/>
    </source>
</evidence>
<dbReference type="AlphaFoldDB" id="A0A932GML1"/>
<sequence length="142" mass="15579">MSVVEQMKGIHVVVVAVNNLDEAIEAYQKLGFELLNRTPREKWGLDAAQFNAGGGSMIELLTPVAEDKPVAQAVRKFLDKNGEGVYEVAIQVGDLDAVHRHVKEKGARIIAEPHPLPSNPARKVMWISPKSTHGVFLEFITG</sequence>
<dbReference type="PROSITE" id="PS51819">
    <property type="entry name" value="VOC"/>
    <property type="match status" value="1"/>
</dbReference>
<proteinExistence type="predicted"/>
<reference evidence="3" key="1">
    <citation type="submission" date="2020-07" db="EMBL/GenBank/DDBJ databases">
        <title>Huge and variable diversity of episymbiotic CPR bacteria and DPANN archaea in groundwater ecosystems.</title>
        <authorList>
            <person name="He C.Y."/>
            <person name="Keren R."/>
            <person name="Whittaker M."/>
            <person name="Farag I.F."/>
            <person name="Doudna J."/>
            <person name="Cate J.H.D."/>
            <person name="Banfield J.F."/>
        </authorList>
    </citation>
    <scope>NUCLEOTIDE SEQUENCE</scope>
    <source>
        <strain evidence="3">NC_groundwater_717_Ag_S-0.2um_59_8</strain>
    </source>
</reference>
<dbReference type="InterPro" id="IPR037523">
    <property type="entry name" value="VOC_core"/>
</dbReference>
<dbReference type="Proteomes" id="UP000741360">
    <property type="component" value="Unassembled WGS sequence"/>
</dbReference>
<dbReference type="GO" id="GO:0004493">
    <property type="term" value="F:methylmalonyl-CoA epimerase activity"/>
    <property type="evidence" value="ECO:0007669"/>
    <property type="project" value="TreeGrafter"/>
</dbReference>